<evidence type="ECO:0000313" key="2">
    <source>
        <dbReference type="EMBL" id="RZF33363.1"/>
    </source>
</evidence>
<evidence type="ECO:0000313" key="3">
    <source>
        <dbReference type="Proteomes" id="UP000291343"/>
    </source>
</evidence>
<evidence type="ECO:0000259" key="1">
    <source>
        <dbReference type="PROSITE" id="PS50021"/>
    </source>
</evidence>
<organism evidence="2 3">
    <name type="scientific">Laodelphax striatellus</name>
    <name type="common">Small brown planthopper</name>
    <name type="synonym">Delphax striatella</name>
    <dbReference type="NCBI Taxonomy" id="195883"/>
    <lineage>
        <taxon>Eukaryota</taxon>
        <taxon>Metazoa</taxon>
        <taxon>Ecdysozoa</taxon>
        <taxon>Arthropoda</taxon>
        <taxon>Hexapoda</taxon>
        <taxon>Insecta</taxon>
        <taxon>Pterygota</taxon>
        <taxon>Neoptera</taxon>
        <taxon>Paraneoptera</taxon>
        <taxon>Hemiptera</taxon>
        <taxon>Auchenorrhyncha</taxon>
        <taxon>Fulgoroidea</taxon>
        <taxon>Delphacidae</taxon>
        <taxon>Criomorphinae</taxon>
        <taxon>Laodelphax</taxon>
    </lineage>
</organism>
<dbReference type="InParanoid" id="A0A482WIN6"/>
<dbReference type="SUPFAM" id="SSF47576">
    <property type="entry name" value="Calponin-homology domain, CH-domain"/>
    <property type="match status" value="1"/>
</dbReference>
<dbReference type="PROSITE" id="PS50021">
    <property type="entry name" value="CH"/>
    <property type="match status" value="1"/>
</dbReference>
<dbReference type="AlphaFoldDB" id="A0A482WIN6"/>
<dbReference type="InterPro" id="IPR052111">
    <property type="entry name" value="Spermatogenesis_Ciliary_MAP"/>
</dbReference>
<protein>
    <recommendedName>
        <fullName evidence="1">Calponin-homology (CH) domain-containing protein</fullName>
    </recommendedName>
</protein>
<sequence>MSGSIRTSDDWESNKEELYAWIDEFDLSRPKRCLNRDFSDGVLVAEILKILYPRLVELHNYASASSRNLKFENWSTLNRKVLKKLKVSLRKDQISQIVDATPGAIEIFLMKVKKLTELTKVEQQKDSNSDSQDSSFLDSLDDQIESAALLEKIQNLYKNEAKLNKVLAEKDAKIGKLESRVKHLEDILELKDQRIEDLMRCAKKEKEIIF</sequence>
<proteinExistence type="predicted"/>
<dbReference type="InterPro" id="IPR010441">
    <property type="entry name" value="CH_2"/>
</dbReference>
<dbReference type="InterPro" id="IPR036872">
    <property type="entry name" value="CH_dom_sf"/>
</dbReference>
<feature type="domain" description="Calponin-homology (CH)" evidence="1">
    <location>
        <begin position="12"/>
        <end position="117"/>
    </location>
</feature>
<dbReference type="PANTHER" id="PTHR12509:SF9">
    <property type="entry name" value="SPERM FLAGELLAR PROTEIN 1 ISOFORM X1"/>
    <property type="match status" value="1"/>
</dbReference>
<dbReference type="Gene3D" id="1.10.418.10">
    <property type="entry name" value="Calponin-like domain"/>
    <property type="match status" value="1"/>
</dbReference>
<accession>A0A482WIN6</accession>
<name>A0A482WIN6_LAOST</name>
<dbReference type="FunCoup" id="A0A482WIN6">
    <property type="interactions" value="36"/>
</dbReference>
<dbReference type="FunFam" id="1.10.418.10:FF:000059">
    <property type="entry name" value="RIKEN cDNA 6430531B16 gene"/>
    <property type="match status" value="1"/>
</dbReference>
<dbReference type="InterPro" id="IPR001715">
    <property type="entry name" value="CH_dom"/>
</dbReference>
<dbReference type="GO" id="GO:0005930">
    <property type="term" value="C:axoneme"/>
    <property type="evidence" value="ECO:0007669"/>
    <property type="project" value="TreeGrafter"/>
</dbReference>
<dbReference type="EMBL" id="QKKF02034230">
    <property type="protein sequence ID" value="RZF33363.1"/>
    <property type="molecule type" value="Genomic_DNA"/>
</dbReference>
<dbReference type="SMR" id="A0A482WIN6"/>
<keyword evidence="3" id="KW-1185">Reference proteome</keyword>
<dbReference type="Proteomes" id="UP000291343">
    <property type="component" value="Unassembled WGS sequence"/>
</dbReference>
<reference evidence="2 3" key="1">
    <citation type="journal article" date="2017" name="Gigascience">
        <title>Genome sequence of the small brown planthopper, Laodelphax striatellus.</title>
        <authorList>
            <person name="Zhu J."/>
            <person name="Jiang F."/>
            <person name="Wang X."/>
            <person name="Yang P."/>
            <person name="Bao Y."/>
            <person name="Zhao W."/>
            <person name="Wang W."/>
            <person name="Lu H."/>
            <person name="Wang Q."/>
            <person name="Cui N."/>
            <person name="Li J."/>
            <person name="Chen X."/>
            <person name="Luo L."/>
            <person name="Yu J."/>
            <person name="Kang L."/>
            <person name="Cui F."/>
        </authorList>
    </citation>
    <scope>NUCLEOTIDE SEQUENCE [LARGE SCALE GENOMIC DNA]</scope>
    <source>
        <strain evidence="2">Lst14</strain>
    </source>
</reference>
<dbReference type="PANTHER" id="PTHR12509">
    <property type="entry name" value="SPERMATOGENESIS-ASSOCIATED 4-RELATED"/>
    <property type="match status" value="1"/>
</dbReference>
<dbReference type="Pfam" id="PF06294">
    <property type="entry name" value="CH_2"/>
    <property type="match status" value="1"/>
</dbReference>
<comment type="caution">
    <text evidence="2">The sequence shown here is derived from an EMBL/GenBank/DDBJ whole genome shotgun (WGS) entry which is preliminary data.</text>
</comment>
<dbReference type="OrthoDB" id="193300at2759"/>
<dbReference type="GO" id="GO:0051493">
    <property type="term" value="P:regulation of cytoskeleton organization"/>
    <property type="evidence" value="ECO:0007669"/>
    <property type="project" value="TreeGrafter"/>
</dbReference>
<dbReference type="STRING" id="195883.A0A482WIN6"/>
<gene>
    <name evidence="2" type="ORF">LSTR_LSTR016085</name>
</gene>
<dbReference type="GO" id="GO:0008017">
    <property type="term" value="F:microtubule binding"/>
    <property type="evidence" value="ECO:0007669"/>
    <property type="project" value="TreeGrafter"/>
</dbReference>